<sequence length="414" mass="45678">MKERLTNNLGLKFIAVFFTIVLWLVVMNVEDPIDTRTFKGISVGIRNDDIITSKGKTYSVVGEQSVEVTVKAKKSILSDLKEHPEKITAYADMQNLESRALIPVEVSISGYEDEYEEAYTNPRNLEVEIENYLSKRFPIVAETRGTVRDGYVLGPVTPNPAYITIQGGVSAINQINKVVAKADVSGMSNDGEVPAELILYDAGGGVIDQFQFETNLGEKGVSVDVELLDTKNVKLDVLYNDAIAEGYVVEEALIEPAEVQIAGRPDVLKEIDKITIPAEALENTEISSRTEVGIDVTPYLPENTKLVDESQKNIAVTISVSEGGSRRIHISVSSIIPRELEEGLKVSFDSEQIELAFTGSEENLKKLDASKINVYIDMKDYNTPGKYQVVPVVEGYGDCQYKGEKINITVEKKK</sequence>
<dbReference type="Proteomes" id="UP000702954">
    <property type="component" value="Unassembled WGS sequence"/>
</dbReference>
<dbReference type="Gene3D" id="2.170.120.40">
    <property type="entry name" value="YbbR-like domain"/>
    <property type="match status" value="2"/>
</dbReference>
<organism evidence="3 4">
    <name type="scientific">Faecalimonas umbilicata</name>
    <dbReference type="NCBI Taxonomy" id="1912855"/>
    <lineage>
        <taxon>Bacteria</taxon>
        <taxon>Bacillati</taxon>
        <taxon>Bacillota</taxon>
        <taxon>Clostridia</taxon>
        <taxon>Lachnospirales</taxon>
        <taxon>Lachnospiraceae</taxon>
        <taxon>Faecalimonas</taxon>
    </lineage>
</organism>
<keyword evidence="1" id="KW-0472">Membrane</keyword>
<evidence type="ECO:0000313" key="4">
    <source>
        <dbReference type="Proteomes" id="UP000294613"/>
    </source>
</evidence>
<reference evidence="3 4" key="2">
    <citation type="submission" date="2019-03" db="EMBL/GenBank/DDBJ databases">
        <title>Genomic Encyclopedia of Type Strains, Phase IV (KMG-IV): sequencing the most valuable type-strain genomes for metagenomic binning, comparative biology and taxonomic classification.</title>
        <authorList>
            <person name="Goeker M."/>
        </authorList>
    </citation>
    <scope>NUCLEOTIDE SEQUENCE [LARGE SCALE GENOMIC DNA]</scope>
    <source>
        <strain evidence="3 4">DSM 103426</strain>
    </source>
</reference>
<gene>
    <name evidence="3" type="ORF">EDD74_10775</name>
    <name evidence="2" type="ORF">FAEUMB_16320</name>
</gene>
<evidence type="ECO:0000313" key="5">
    <source>
        <dbReference type="Proteomes" id="UP000702954"/>
    </source>
</evidence>
<protein>
    <submittedName>
        <fullName evidence="3">YbbR domain-containing protein</fullName>
    </submittedName>
</protein>
<dbReference type="PANTHER" id="PTHR37804">
    <property type="entry name" value="CDAA REGULATORY PROTEIN CDAR"/>
    <property type="match status" value="1"/>
</dbReference>
<dbReference type="RefSeq" id="WP_116441664.1">
    <property type="nucleotide sequence ID" value="NZ_BHEO01000008.1"/>
</dbReference>
<dbReference type="Proteomes" id="UP000294613">
    <property type="component" value="Unassembled WGS sequence"/>
</dbReference>
<evidence type="ECO:0000313" key="2">
    <source>
        <dbReference type="EMBL" id="GBU05091.1"/>
    </source>
</evidence>
<name>A0A4R3JPP2_9FIRM</name>
<dbReference type="InterPro" id="IPR012505">
    <property type="entry name" value="YbbR"/>
</dbReference>
<dbReference type="EMBL" id="SLZV01000007">
    <property type="protein sequence ID" value="TCS68684.1"/>
    <property type="molecule type" value="Genomic_DNA"/>
</dbReference>
<dbReference type="InterPro" id="IPR053154">
    <property type="entry name" value="c-di-AMP_regulator"/>
</dbReference>
<reference evidence="2 5" key="1">
    <citation type="journal article" date="2018" name="Int. J. Syst. Evol. Microbiol.">
        <title>Draft Genome Sequence of Faecalimonas umbilicata JCM 30896T, an Acetate-Producing Bacterium Isolated from Human Feces.</title>
        <authorList>
            <person name="Sakamoto M."/>
            <person name="Ikeyama N."/>
            <person name="Yuki M."/>
            <person name="Ohkuma M."/>
        </authorList>
    </citation>
    <scope>NUCLEOTIDE SEQUENCE [LARGE SCALE GENOMIC DNA]</scope>
    <source>
        <strain evidence="2 5">EGH7</strain>
    </source>
</reference>
<dbReference type="Pfam" id="PF07949">
    <property type="entry name" value="YbbR"/>
    <property type="match status" value="2"/>
</dbReference>
<dbReference type="EMBL" id="BHEO01000008">
    <property type="protein sequence ID" value="GBU05091.1"/>
    <property type="molecule type" value="Genomic_DNA"/>
</dbReference>
<keyword evidence="1" id="KW-1133">Transmembrane helix</keyword>
<dbReference type="PANTHER" id="PTHR37804:SF1">
    <property type="entry name" value="CDAA REGULATORY PROTEIN CDAR"/>
    <property type="match status" value="1"/>
</dbReference>
<comment type="caution">
    <text evidence="3">The sequence shown here is derived from an EMBL/GenBank/DDBJ whole genome shotgun (WGS) entry which is preliminary data.</text>
</comment>
<feature type="transmembrane region" description="Helical" evidence="1">
    <location>
        <begin position="9"/>
        <end position="29"/>
    </location>
</feature>
<evidence type="ECO:0000313" key="3">
    <source>
        <dbReference type="EMBL" id="TCS68684.1"/>
    </source>
</evidence>
<accession>A0A4R3JPP2</accession>
<evidence type="ECO:0000256" key="1">
    <source>
        <dbReference type="SAM" id="Phobius"/>
    </source>
</evidence>
<dbReference type="Gene3D" id="2.170.120.30">
    <property type="match status" value="2"/>
</dbReference>
<keyword evidence="5" id="KW-1185">Reference proteome</keyword>
<dbReference type="AlphaFoldDB" id="A0A4R3JPP2"/>
<keyword evidence="1" id="KW-0812">Transmembrane</keyword>
<proteinExistence type="predicted"/>